<feature type="binding site" evidence="17">
    <location>
        <position position="300"/>
    </location>
    <ligand>
        <name>Mn(2+)</name>
        <dbReference type="ChEBI" id="CHEBI:29035"/>
        <label>2</label>
    </ligand>
</feature>
<sequence length="1068" mass="118319">MPKNEQLKKILVIGSGPIVIGQAAEFDYAGTQACQALQEEGIEVVLINSNPATIMTDTNMADKVYIEPITLDFVTQIIRQERPDGLLPTLGGQTGLNMAVELARAGILEQENVKLLGTQLDSIEKAEDRDLFRELMRELEQPVPESTIVTTLEEALDFAEEIGYPLIVRPAYTLGGTGGGICADEEELRETVSSGIRYSPINQCLIEKSIAGMKEVEYEVMRDANDNCIVVCNMENFDPVGVHTGDSIVVAPSQTLSDREYQMLRSASLKIIRALNIEGGCNVQFALDPNSYQYYVIEVNPRVSRSSALASKATGYPIAKMAAKIAMGYTLDEIVNPVTGQTYACFEPTLDYIVSKIPRWPFDKFISANRKLGTQMKATGEVMAIGRTFEESIHKAVRSLEIGVHRLYLKGAEELSEEVLEQRLIKADDERIFLIAEAFRRGYELQQIQDLTNIDWWFLDKIEGLIKYESHIRSEAALTYETLYEAKRLGFTDRAIAELRAEGKAASHTTEESIRFLRHEHNLRPVYKMVDTCAAEFESSTPYYYSTYETENEVIETSKEKIIVLGSGPIRIGQGIEFDYSTVHAVWAIQKAGYEAVIINNNPETVSTDFNTSDRLYFEPLFFEDVMNVIEQEKPVGVIVQFGGQTAINLAAPLRKAGVNILGTSLESIDEAEDRKKFEALLSRLNIAQPKGKTVITVDEAVGTAQMLGYPVLVRPSYVLGGRAMEIVYSDSELLSYMEQAVKINPEHPVLIDRYMLGKEVEVDAICDGDTVLIPGIMEHVERAGVHSGDSIAVYPPQYLTDELKTKITNITIKIAKELKTYGLVNIQFIIFKNEVYVIEVNPRSSRTVPFLSKVTGIPMANLATQAILGIKLKDLGYEEGMWPESEHVSVKVPVFSFAKLRRVEPTLGPEMKSTGEVMGRDVKYAKALYKGLIGAGMKIPSTGAIIATVADKDKEEAAALLKGFHKLGYKIIATGGTAAALKEAGLDVTTVNKLSEGTPNILDMIRTGEANFVFNTLTKGKTPERDGFRIRREAVENGVVCMTSLDTVRELLTMLETINFTSEAMPV</sequence>
<evidence type="ECO:0000256" key="16">
    <source>
        <dbReference type="ARBA" id="ARBA00060037"/>
    </source>
</evidence>
<evidence type="ECO:0000256" key="11">
    <source>
        <dbReference type="ARBA" id="ARBA00022842"/>
    </source>
</evidence>
<feature type="binding site" evidence="17">
    <location>
        <position position="760"/>
    </location>
    <ligand>
        <name>ATP</name>
        <dbReference type="ChEBI" id="CHEBI:30616"/>
        <label>2</label>
    </ligand>
</feature>
<feature type="binding site" evidence="17">
    <location>
        <position position="243"/>
    </location>
    <ligand>
        <name>ATP</name>
        <dbReference type="ChEBI" id="CHEBI:30616"/>
        <label>1</label>
    </ligand>
</feature>
<feature type="binding site" evidence="17">
    <location>
        <position position="129"/>
    </location>
    <ligand>
        <name>ATP</name>
        <dbReference type="ChEBI" id="CHEBI:30616"/>
        <label>1</label>
    </ligand>
</feature>
<feature type="binding site" evidence="17">
    <location>
        <position position="840"/>
    </location>
    <ligand>
        <name>Mn(2+)</name>
        <dbReference type="ChEBI" id="CHEBI:29035"/>
        <label>4</label>
    </ligand>
</feature>
<comment type="similarity">
    <text evidence="3 17">Belongs to the CarB family.</text>
</comment>
<dbReference type="InterPro" id="IPR033937">
    <property type="entry name" value="MGS_CPS_CarB"/>
</dbReference>
<evidence type="ECO:0000256" key="14">
    <source>
        <dbReference type="ARBA" id="ARBA00047359"/>
    </source>
</evidence>
<dbReference type="STRING" id="1313296.SAMN05661091_4238"/>
<feature type="binding site" evidence="17">
    <location>
        <position position="298"/>
    </location>
    <ligand>
        <name>Mn(2+)</name>
        <dbReference type="ChEBI" id="CHEBI:29035"/>
        <label>2</label>
    </ligand>
</feature>
<feature type="binding site" evidence="17">
    <location>
        <position position="842"/>
    </location>
    <ligand>
        <name>Mg(2+)</name>
        <dbReference type="ChEBI" id="CHEBI:18420"/>
        <label>4</label>
    </ligand>
</feature>
<feature type="binding site" evidence="17">
    <location>
        <position position="298"/>
    </location>
    <ligand>
        <name>Mg(2+)</name>
        <dbReference type="ChEBI" id="CHEBI:18420"/>
        <label>2</label>
    </ligand>
</feature>
<dbReference type="PROSITE" id="PS50975">
    <property type="entry name" value="ATP_GRASP"/>
    <property type="match status" value="2"/>
</dbReference>
<dbReference type="InterPro" id="IPR005479">
    <property type="entry name" value="CPAse_ATP-bd"/>
</dbReference>
<dbReference type="FunFam" id="3.40.50.20:FF:000002">
    <property type="entry name" value="Carbamoyl-phosphate synthase large chain"/>
    <property type="match status" value="1"/>
</dbReference>
<feature type="binding site" evidence="17">
    <location>
        <position position="785"/>
    </location>
    <ligand>
        <name>ATP</name>
        <dbReference type="ChEBI" id="CHEBI:30616"/>
        <label>2</label>
    </ligand>
</feature>
<feature type="binding site" evidence="17">
    <location>
        <position position="176"/>
    </location>
    <ligand>
        <name>ATP</name>
        <dbReference type="ChEBI" id="CHEBI:30616"/>
        <label>1</label>
    </ligand>
</feature>
<feature type="binding site" evidence="17">
    <location>
        <position position="787"/>
    </location>
    <ligand>
        <name>ATP</name>
        <dbReference type="ChEBI" id="CHEBI:30616"/>
        <label>2</label>
    </ligand>
</feature>
<keyword evidence="5 17" id="KW-0436">Ligase</keyword>
<feature type="binding site" evidence="17">
    <location>
        <position position="828"/>
    </location>
    <ligand>
        <name>ATP</name>
        <dbReference type="ChEBI" id="CHEBI:30616"/>
        <label>2</label>
    </ligand>
</feature>
<dbReference type="Pfam" id="PF25596">
    <property type="entry name" value="CPSase_L_D1"/>
    <property type="match status" value="2"/>
</dbReference>
<dbReference type="Proteomes" id="UP000192940">
    <property type="component" value="Chromosome I"/>
</dbReference>
<evidence type="ECO:0000256" key="17">
    <source>
        <dbReference type="HAMAP-Rule" id="MF_01210"/>
    </source>
</evidence>
<feature type="binding site" evidence="17">
    <location>
        <position position="284"/>
    </location>
    <ligand>
        <name>Mn(2+)</name>
        <dbReference type="ChEBI" id="CHEBI:29035"/>
        <label>1</label>
    </ligand>
</feature>
<dbReference type="NCBIfam" id="NF003671">
    <property type="entry name" value="PRK05294.1"/>
    <property type="match status" value="1"/>
</dbReference>
<feature type="binding site" evidence="17">
    <location>
        <position position="842"/>
    </location>
    <ligand>
        <name>Mn(2+)</name>
        <dbReference type="ChEBI" id="CHEBI:29035"/>
        <label>4</label>
    </ligand>
</feature>
<feature type="binding site" evidence="17">
    <location>
        <position position="754"/>
    </location>
    <ligand>
        <name>ATP</name>
        <dbReference type="ChEBI" id="CHEBI:30616"/>
        <label>2</label>
    </ligand>
</feature>
<evidence type="ECO:0000256" key="2">
    <source>
        <dbReference type="ARBA" id="ARBA00005077"/>
    </source>
</evidence>
<dbReference type="SMART" id="SM01209">
    <property type="entry name" value="GARS_A"/>
    <property type="match status" value="1"/>
</dbReference>
<dbReference type="AlphaFoldDB" id="A0A1X7HKD2"/>
<dbReference type="InterPro" id="IPR036897">
    <property type="entry name" value="CarbamoylP_synth_lsu_oligo_sf"/>
</dbReference>
<dbReference type="GO" id="GO:0046872">
    <property type="term" value="F:metal ion binding"/>
    <property type="evidence" value="ECO:0007669"/>
    <property type="project" value="UniProtKB-KW"/>
</dbReference>
<dbReference type="FunFam" id="3.40.50.20:FF:000001">
    <property type="entry name" value="Carbamoyl-phosphate synthase large chain"/>
    <property type="match status" value="1"/>
</dbReference>
<dbReference type="SUPFAM" id="SSF56059">
    <property type="entry name" value="Glutathione synthetase ATP-binding domain-like"/>
    <property type="match status" value="2"/>
</dbReference>
<feature type="binding site" evidence="17">
    <location>
        <position position="284"/>
    </location>
    <ligand>
        <name>ATP</name>
        <dbReference type="ChEBI" id="CHEBI:30616"/>
        <label>1</label>
    </ligand>
</feature>
<dbReference type="SUPFAM" id="SSF48108">
    <property type="entry name" value="Carbamoyl phosphate synthetase, large subunit connection domain"/>
    <property type="match status" value="1"/>
</dbReference>
<dbReference type="InterPro" id="IPR016185">
    <property type="entry name" value="PreATP-grasp_dom_sf"/>
</dbReference>
<evidence type="ECO:0000259" key="18">
    <source>
        <dbReference type="PROSITE" id="PS50975"/>
    </source>
</evidence>
<dbReference type="GO" id="GO:0006541">
    <property type="term" value="P:glutamine metabolic process"/>
    <property type="evidence" value="ECO:0007669"/>
    <property type="project" value="TreeGrafter"/>
</dbReference>
<keyword evidence="6 17" id="KW-0028">Amino-acid biosynthesis</keyword>
<protein>
    <recommendedName>
        <fullName evidence="17">Carbamoyl phosphate synthase large chain</fullName>
        <ecNumber evidence="17">6.3.4.16</ecNumber>
        <ecNumber evidence="17">6.3.5.5</ecNumber>
    </recommendedName>
    <alternativeName>
        <fullName evidence="17">Carbamoyl phosphate synthetase ammonia chain</fullName>
    </alternativeName>
</protein>
<proteinExistence type="inferred from homology"/>
<evidence type="ECO:0000256" key="6">
    <source>
        <dbReference type="ARBA" id="ARBA00022605"/>
    </source>
</evidence>
<feature type="region of interest" description="Allosteric domain" evidence="17">
    <location>
        <begin position="938"/>
        <end position="1068"/>
    </location>
</feature>
<dbReference type="EC" id="6.3.4.16" evidence="17"/>
<comment type="pathway">
    <text evidence="2 17">Amino-acid biosynthesis; L-arginine biosynthesis; carbamoyl phosphate from bicarbonate: step 1/1.</text>
</comment>
<dbReference type="HAMAP" id="MF_01210_B">
    <property type="entry name" value="CPSase_L_chain_B"/>
    <property type="match status" value="1"/>
</dbReference>
<comment type="cofactor">
    <cofactor evidence="17">
        <name>Mg(2+)</name>
        <dbReference type="ChEBI" id="CHEBI:18420"/>
    </cofactor>
    <cofactor evidence="17">
        <name>Mn(2+)</name>
        <dbReference type="ChEBI" id="CHEBI:29035"/>
    </cofactor>
    <text evidence="17">Binds 4 Mg(2+) or Mn(2+) ions per subunit.</text>
</comment>
<comment type="cofactor">
    <cofactor evidence="1">
        <name>Mn(2+)</name>
        <dbReference type="ChEBI" id="CHEBI:29035"/>
    </cofactor>
</comment>
<evidence type="ECO:0000259" key="19">
    <source>
        <dbReference type="PROSITE" id="PS51855"/>
    </source>
</evidence>
<feature type="binding site" evidence="17">
    <location>
        <position position="298"/>
    </location>
    <ligand>
        <name>ATP</name>
        <dbReference type="ChEBI" id="CHEBI:30616"/>
        <label>1</label>
    </ligand>
</feature>
<feature type="binding site" evidence="17">
    <location>
        <position position="298"/>
    </location>
    <ligand>
        <name>Mn(2+)</name>
        <dbReference type="ChEBI" id="CHEBI:29035"/>
        <label>1</label>
    </ligand>
</feature>
<dbReference type="GO" id="GO:0044205">
    <property type="term" value="P:'de novo' UMP biosynthetic process"/>
    <property type="evidence" value="ECO:0007669"/>
    <property type="project" value="UniProtKB-UniRule"/>
</dbReference>
<feature type="binding site" evidence="17">
    <location>
        <position position="840"/>
    </location>
    <ligand>
        <name>Mg(2+)</name>
        <dbReference type="ChEBI" id="CHEBI:18420"/>
        <label>3</label>
    </ligand>
</feature>
<accession>A0A1X7HKD2</accession>
<dbReference type="SMART" id="SM01096">
    <property type="entry name" value="CPSase_L_D3"/>
    <property type="match status" value="1"/>
</dbReference>
<comment type="subunit">
    <text evidence="17">Composed of two chains; the small (or glutamine) chain promotes the hydrolysis of glutamine to ammonia, which is used by the large (or ammonia) chain to synthesize carbamoyl phosphate. Tetramer of heterodimers (alpha,beta)4.</text>
</comment>
<dbReference type="InterPro" id="IPR036914">
    <property type="entry name" value="MGS-like_dom_sf"/>
</dbReference>
<feature type="binding site" evidence="17">
    <location>
        <position position="840"/>
    </location>
    <ligand>
        <name>ATP</name>
        <dbReference type="ChEBI" id="CHEBI:30616"/>
        <label>2</label>
    </ligand>
</feature>
<feature type="binding site" evidence="17">
    <location>
        <position position="715"/>
    </location>
    <ligand>
        <name>ATP</name>
        <dbReference type="ChEBI" id="CHEBI:30616"/>
        <label>2</label>
    </ligand>
</feature>
<evidence type="ECO:0000256" key="7">
    <source>
        <dbReference type="ARBA" id="ARBA00022723"/>
    </source>
</evidence>
<feature type="binding site" evidence="17">
    <location>
        <position position="788"/>
    </location>
    <ligand>
        <name>ATP</name>
        <dbReference type="ChEBI" id="CHEBI:30616"/>
        <label>2</label>
    </ligand>
</feature>
<reference evidence="20 21" key="1">
    <citation type="submission" date="2017-04" db="EMBL/GenBank/DDBJ databases">
        <authorList>
            <person name="Afonso C.L."/>
            <person name="Miller P.J."/>
            <person name="Scott M.A."/>
            <person name="Spackman E."/>
            <person name="Goraichik I."/>
            <person name="Dimitrov K.M."/>
            <person name="Suarez D.L."/>
            <person name="Swayne D.E."/>
        </authorList>
    </citation>
    <scope>NUCLEOTIDE SEQUENCE [LARGE SCALE GENOMIC DNA]</scope>
    <source>
        <strain evidence="20 21">N3/975</strain>
    </source>
</reference>
<feature type="domain" description="MGS-like" evidence="19">
    <location>
        <begin position="938"/>
        <end position="1068"/>
    </location>
</feature>
<comment type="function">
    <text evidence="16">Small subunit of the glutamine-dependent carbamoyl phosphate synthetase (CPSase). CPSase catalyzes the formation of carbamoyl phosphate from the ammonia moiety of glutamine, carbonate, and phosphate donated by ATP, constituting the first step of the biosynthetic pathway leading to pyrimidine nucleotides. The large subunit (synthetase) binds the substrates ammonia (free or transferred from glutamine from the small subunit), hydrogencarbonate and ATP and carries out an ATP-coupled ligase reaction, activating hydrogencarbonate by forming carboxy phosphate which reacts with ammonia to form carbamoyl phosphate.</text>
</comment>
<comment type="catalytic activity">
    <reaction evidence="14 17">
        <text>hydrogencarbonate + NH4(+) + 2 ATP = carbamoyl phosphate + 2 ADP + phosphate + 2 H(+)</text>
        <dbReference type="Rhea" id="RHEA:18029"/>
        <dbReference type="ChEBI" id="CHEBI:15378"/>
        <dbReference type="ChEBI" id="CHEBI:17544"/>
        <dbReference type="ChEBI" id="CHEBI:28938"/>
        <dbReference type="ChEBI" id="CHEBI:30616"/>
        <dbReference type="ChEBI" id="CHEBI:43474"/>
        <dbReference type="ChEBI" id="CHEBI:58228"/>
        <dbReference type="ChEBI" id="CHEBI:456216"/>
        <dbReference type="EC" id="6.3.4.16"/>
    </reaction>
</comment>
<evidence type="ECO:0000256" key="3">
    <source>
        <dbReference type="ARBA" id="ARBA00009799"/>
    </source>
</evidence>
<dbReference type="NCBIfam" id="TIGR01369">
    <property type="entry name" value="CPSaseII_lrg"/>
    <property type="match status" value="1"/>
</dbReference>
<dbReference type="PROSITE" id="PS00867">
    <property type="entry name" value="CPSASE_2"/>
    <property type="match status" value="2"/>
</dbReference>
<dbReference type="SUPFAM" id="SSF52440">
    <property type="entry name" value="PreATP-grasp domain"/>
    <property type="match status" value="2"/>
</dbReference>
<dbReference type="FunFam" id="3.30.470.20:FF:000026">
    <property type="entry name" value="Carbamoyl-phosphate synthase large chain"/>
    <property type="match status" value="1"/>
</dbReference>
<feature type="binding site" evidence="17">
    <location>
        <position position="840"/>
    </location>
    <ligand>
        <name>Mg(2+)</name>
        <dbReference type="ChEBI" id="CHEBI:18420"/>
        <label>4</label>
    </ligand>
</feature>
<evidence type="ECO:0000256" key="4">
    <source>
        <dbReference type="ARBA" id="ARBA00022571"/>
    </source>
</evidence>
<evidence type="ECO:0000256" key="13">
    <source>
        <dbReference type="ARBA" id="ARBA00023211"/>
    </source>
</evidence>
<dbReference type="Gene3D" id="3.30.470.20">
    <property type="entry name" value="ATP-grasp fold, B domain"/>
    <property type="match status" value="2"/>
</dbReference>
<dbReference type="PANTHER" id="PTHR11405">
    <property type="entry name" value="CARBAMOYLTRANSFERASE FAMILY MEMBER"/>
    <property type="match status" value="1"/>
</dbReference>
<dbReference type="Gene3D" id="1.10.1030.10">
    <property type="entry name" value="Carbamoyl-phosphate synthetase, large subunit oligomerisation domain"/>
    <property type="match status" value="1"/>
</dbReference>
<keyword evidence="8 17" id="KW-0677">Repeat</keyword>
<dbReference type="FunFam" id="3.30.470.20:FF:000001">
    <property type="entry name" value="Carbamoyl-phosphate synthase large chain"/>
    <property type="match status" value="1"/>
</dbReference>
<comment type="function">
    <text evidence="17">Large subunit of the glutamine-dependent carbamoyl phosphate synthetase (CPSase). CPSase catalyzes the formation of carbamoyl phosphate from the ammonia moiety of glutamine, carbonate, and phosphate donated by ATP, constituting the first step of 2 biosynthetic pathways, one leading to arginine and/or urea and the other to pyrimidine nucleotides. The large subunit (synthetase) binds the substrates ammonia (free or transferred from glutamine from the small subunit), hydrogencarbonate and ATP and carries out an ATP-coupled ligase reaction, activating hydrogencarbonate by forming carboxy phosphate which reacts with ammonia to form carbamoyl phosphate.</text>
</comment>
<feature type="region of interest" description="Carboxyphosphate synthetic domain" evidence="17">
    <location>
        <begin position="1"/>
        <end position="401"/>
    </location>
</feature>
<dbReference type="Gene3D" id="3.30.1490.20">
    <property type="entry name" value="ATP-grasp fold, A domain"/>
    <property type="match status" value="1"/>
</dbReference>
<keyword evidence="11" id="KW-0460">Magnesium</keyword>
<dbReference type="GO" id="GO:0004087">
    <property type="term" value="F:carbamoyl-phosphate synthase (ammonia) activity"/>
    <property type="evidence" value="ECO:0007669"/>
    <property type="project" value="UniProtKB-EC"/>
</dbReference>
<dbReference type="CDD" id="cd01424">
    <property type="entry name" value="MGS_CPS_II"/>
    <property type="match status" value="1"/>
</dbReference>
<dbReference type="InterPro" id="IPR011607">
    <property type="entry name" value="MGS-like_dom"/>
</dbReference>
<dbReference type="Gene3D" id="3.40.50.20">
    <property type="match status" value="2"/>
</dbReference>
<feature type="binding site" evidence="17">
    <location>
        <position position="300"/>
    </location>
    <ligand>
        <name>Mg(2+)</name>
        <dbReference type="ChEBI" id="CHEBI:18420"/>
        <label>2</label>
    </ligand>
</feature>
<feature type="binding site" evidence="17">
    <location>
        <position position="298"/>
    </location>
    <ligand>
        <name>Mg(2+)</name>
        <dbReference type="ChEBI" id="CHEBI:18420"/>
        <label>1</label>
    </ligand>
</feature>
<feature type="binding site" evidence="17">
    <location>
        <position position="208"/>
    </location>
    <ligand>
        <name>ATP</name>
        <dbReference type="ChEBI" id="CHEBI:30616"/>
        <label>1</label>
    </ligand>
</feature>
<dbReference type="Pfam" id="PF02787">
    <property type="entry name" value="CPSase_L_D3"/>
    <property type="match status" value="1"/>
</dbReference>
<evidence type="ECO:0000256" key="9">
    <source>
        <dbReference type="ARBA" id="ARBA00022741"/>
    </source>
</evidence>
<keyword evidence="10 17" id="KW-0067">ATP-binding</keyword>
<dbReference type="NCBIfam" id="NF009455">
    <property type="entry name" value="PRK12815.1"/>
    <property type="match status" value="1"/>
</dbReference>
<dbReference type="GO" id="GO:0005737">
    <property type="term" value="C:cytoplasm"/>
    <property type="evidence" value="ECO:0007669"/>
    <property type="project" value="TreeGrafter"/>
</dbReference>
<feature type="region of interest" description="Carbamoyl phosphate synthetic domain" evidence="17">
    <location>
        <begin position="555"/>
        <end position="937"/>
    </location>
</feature>
<feature type="binding site" evidence="17">
    <location>
        <position position="828"/>
    </location>
    <ligand>
        <name>Mn(2+)</name>
        <dbReference type="ChEBI" id="CHEBI:29035"/>
        <label>3</label>
    </ligand>
</feature>
<dbReference type="UniPathway" id="UPA00070">
    <property type="reaction ID" value="UER00115"/>
</dbReference>
<dbReference type="Gene3D" id="3.40.50.1380">
    <property type="entry name" value="Methylglyoxal synthase-like domain"/>
    <property type="match status" value="1"/>
</dbReference>
<evidence type="ECO:0000256" key="15">
    <source>
        <dbReference type="ARBA" id="ARBA00048816"/>
    </source>
</evidence>
<gene>
    <name evidence="17" type="primary">carB</name>
    <name evidence="20" type="ORF">SAMN05661091_4238</name>
</gene>
<comment type="pathway">
    <text evidence="17">Pyrimidine metabolism; UMP biosynthesis via de novo pathway; (S)-dihydroorotate from bicarbonate: step 1/3.</text>
</comment>
<dbReference type="InterPro" id="IPR006275">
    <property type="entry name" value="CPSase_lsu"/>
</dbReference>
<dbReference type="FunFam" id="3.30.1490.20:FF:000001">
    <property type="entry name" value="Carbamoyl-phosphate synthase large chain"/>
    <property type="match status" value="1"/>
</dbReference>
<dbReference type="InterPro" id="IPR058047">
    <property type="entry name" value="CPSase_preATP-grasp"/>
</dbReference>
<evidence type="ECO:0000313" key="20">
    <source>
        <dbReference type="EMBL" id="SMF88318.1"/>
    </source>
</evidence>
<feature type="binding site" evidence="17">
    <location>
        <position position="828"/>
    </location>
    <ligand>
        <name>Mg(2+)</name>
        <dbReference type="ChEBI" id="CHEBI:18420"/>
        <label>3</label>
    </ligand>
</feature>
<keyword evidence="9 17" id="KW-0547">Nucleotide-binding</keyword>
<feature type="binding site" evidence="17">
    <location>
        <position position="786"/>
    </location>
    <ligand>
        <name>ATP</name>
        <dbReference type="ChEBI" id="CHEBI:30616"/>
        <label>2</label>
    </ligand>
</feature>
<dbReference type="PROSITE" id="PS51855">
    <property type="entry name" value="MGS"/>
    <property type="match status" value="1"/>
</dbReference>
<feature type="domain" description="ATP-grasp" evidence="18">
    <location>
        <begin position="679"/>
        <end position="869"/>
    </location>
</feature>
<keyword evidence="7" id="KW-0479">Metal-binding</keyword>
<dbReference type="InterPro" id="IPR011761">
    <property type="entry name" value="ATP-grasp"/>
</dbReference>
<dbReference type="Pfam" id="PF02786">
    <property type="entry name" value="CPSase_L_D2"/>
    <property type="match status" value="2"/>
</dbReference>
<evidence type="ECO:0000313" key="21">
    <source>
        <dbReference type="Proteomes" id="UP000192940"/>
    </source>
</evidence>
<comment type="caution">
    <text evidence="17">Lacks conserved residue(s) required for the propagation of feature annotation.</text>
</comment>
<evidence type="ECO:0000256" key="5">
    <source>
        <dbReference type="ARBA" id="ARBA00022598"/>
    </source>
</evidence>
<dbReference type="UniPathway" id="UPA00068">
    <property type="reaction ID" value="UER00171"/>
</dbReference>
<feature type="binding site" evidence="17">
    <location>
        <position position="210"/>
    </location>
    <ligand>
        <name>ATP</name>
        <dbReference type="ChEBI" id="CHEBI:30616"/>
        <label>1</label>
    </ligand>
</feature>
<dbReference type="Pfam" id="PF02142">
    <property type="entry name" value="MGS"/>
    <property type="match status" value="1"/>
</dbReference>
<dbReference type="GO" id="GO:0006526">
    <property type="term" value="P:L-arginine biosynthetic process"/>
    <property type="evidence" value="ECO:0007669"/>
    <property type="project" value="UniProtKB-UniRule"/>
</dbReference>
<feature type="binding site" evidence="17">
    <location>
        <position position="175"/>
    </location>
    <ligand>
        <name>ATP</name>
        <dbReference type="ChEBI" id="CHEBI:30616"/>
        <label>1</label>
    </ligand>
</feature>
<evidence type="ECO:0000256" key="1">
    <source>
        <dbReference type="ARBA" id="ARBA00001936"/>
    </source>
</evidence>
<dbReference type="GO" id="GO:0004088">
    <property type="term" value="F:carbamoyl-phosphate synthase (glutamine-hydrolyzing) activity"/>
    <property type="evidence" value="ECO:0007669"/>
    <property type="project" value="UniProtKB-UniRule"/>
</dbReference>
<dbReference type="HAMAP" id="MF_01210_A">
    <property type="entry name" value="CPSase_L_chain_A"/>
    <property type="match status" value="1"/>
</dbReference>
<dbReference type="PROSITE" id="PS00866">
    <property type="entry name" value="CPSASE_1"/>
    <property type="match status" value="2"/>
</dbReference>
<feature type="binding site" evidence="17">
    <location>
        <position position="215"/>
    </location>
    <ligand>
        <name>ATP</name>
        <dbReference type="ChEBI" id="CHEBI:30616"/>
        <label>1</label>
    </ligand>
</feature>
<dbReference type="EC" id="6.3.5.5" evidence="17"/>
<organism evidence="20 21">
    <name type="scientific">Paenibacillus uliginis N3/975</name>
    <dbReference type="NCBI Taxonomy" id="1313296"/>
    <lineage>
        <taxon>Bacteria</taxon>
        <taxon>Bacillati</taxon>
        <taxon>Bacillota</taxon>
        <taxon>Bacilli</taxon>
        <taxon>Bacillales</taxon>
        <taxon>Paenibacillaceae</taxon>
        <taxon>Paenibacillus</taxon>
    </lineage>
</organism>
<dbReference type="RefSeq" id="WP_208915019.1">
    <property type="nucleotide sequence ID" value="NZ_LT840184.1"/>
</dbReference>
<dbReference type="PANTHER" id="PTHR11405:SF53">
    <property type="entry name" value="CARBAMOYL-PHOSPHATE SYNTHASE [AMMONIA], MITOCHONDRIAL"/>
    <property type="match status" value="1"/>
</dbReference>
<feature type="binding site" evidence="17">
    <location>
        <position position="284"/>
    </location>
    <ligand>
        <name>Mg(2+)</name>
        <dbReference type="ChEBI" id="CHEBI:18420"/>
        <label>1</label>
    </ligand>
</feature>
<feature type="binding site" evidence="17">
    <location>
        <position position="241"/>
    </location>
    <ligand>
        <name>ATP</name>
        <dbReference type="ChEBI" id="CHEBI:30616"/>
        <label>1</label>
    </ligand>
</feature>
<keyword evidence="4 17" id="KW-0055">Arginine biosynthesis</keyword>
<comment type="catalytic activity">
    <reaction evidence="15 17">
        <text>hydrogencarbonate + L-glutamine + 2 ATP + H2O = carbamoyl phosphate + L-glutamate + 2 ADP + phosphate + 2 H(+)</text>
        <dbReference type="Rhea" id="RHEA:18633"/>
        <dbReference type="ChEBI" id="CHEBI:15377"/>
        <dbReference type="ChEBI" id="CHEBI:15378"/>
        <dbReference type="ChEBI" id="CHEBI:17544"/>
        <dbReference type="ChEBI" id="CHEBI:29985"/>
        <dbReference type="ChEBI" id="CHEBI:30616"/>
        <dbReference type="ChEBI" id="CHEBI:43474"/>
        <dbReference type="ChEBI" id="CHEBI:58228"/>
        <dbReference type="ChEBI" id="CHEBI:58359"/>
        <dbReference type="ChEBI" id="CHEBI:456216"/>
        <dbReference type="EC" id="6.3.5.5"/>
    </reaction>
</comment>
<keyword evidence="12 17" id="KW-0665">Pyrimidine biosynthesis</keyword>
<dbReference type="SUPFAM" id="SSF52335">
    <property type="entry name" value="Methylglyoxal synthase-like"/>
    <property type="match status" value="1"/>
</dbReference>
<dbReference type="InterPro" id="IPR005483">
    <property type="entry name" value="CPSase_dom"/>
</dbReference>
<feature type="binding site" evidence="17">
    <location>
        <position position="242"/>
    </location>
    <ligand>
        <name>ATP</name>
        <dbReference type="ChEBI" id="CHEBI:30616"/>
        <label>1</label>
    </ligand>
</feature>
<keyword evidence="13" id="KW-0464">Manganese</keyword>
<dbReference type="FunFam" id="1.10.1030.10:FF:000002">
    <property type="entry name" value="Carbamoyl-phosphate synthase large chain"/>
    <property type="match status" value="1"/>
</dbReference>
<comment type="domain">
    <text evidence="17">The large subunit is composed of 2 ATP-grasp domains that are involved in binding the 2 ATP molecules needed for carbamoyl phosphate synthesis. The N-terminal ATP-grasp domain (referred to as the carboxyphosphate synthetic component) catalyzes the ATP-dependent phosphorylation of hydrogencarbonate to carboxyphosphate and the subsequent nucleophilic attack by ammonia to form a carbamate intermediate. The C-terminal ATP-grasp domain (referred to as the carbamoyl phosphate synthetic component) then catalyzes the phosphorylation of carbamate with the second ATP to form the end product carbamoyl phosphate. The reactive and unstable enzyme intermediates are sequentially channeled from one active site to the next through the interior of the protein over a distance of at least 96 A.</text>
</comment>
<keyword evidence="21" id="KW-1185">Reference proteome</keyword>
<feature type="binding site" evidence="17">
    <location>
        <position position="840"/>
    </location>
    <ligand>
        <name>Mn(2+)</name>
        <dbReference type="ChEBI" id="CHEBI:29035"/>
        <label>3</label>
    </ligand>
</feature>
<dbReference type="InterPro" id="IPR005480">
    <property type="entry name" value="CPSase_lsu_oligo"/>
</dbReference>
<dbReference type="SMART" id="SM00851">
    <property type="entry name" value="MGS"/>
    <property type="match status" value="1"/>
</dbReference>
<evidence type="ECO:0000256" key="10">
    <source>
        <dbReference type="ARBA" id="ARBA00022840"/>
    </source>
</evidence>
<dbReference type="GO" id="GO:0005524">
    <property type="term" value="F:ATP binding"/>
    <property type="evidence" value="ECO:0007669"/>
    <property type="project" value="UniProtKB-UniRule"/>
</dbReference>
<evidence type="ECO:0000256" key="8">
    <source>
        <dbReference type="ARBA" id="ARBA00022737"/>
    </source>
</evidence>
<name>A0A1X7HKD2_9BACL</name>
<feature type="binding site" evidence="17">
    <location>
        <position position="169"/>
    </location>
    <ligand>
        <name>ATP</name>
        <dbReference type="ChEBI" id="CHEBI:30616"/>
        <label>1</label>
    </ligand>
</feature>
<feature type="domain" description="ATP-grasp" evidence="18">
    <location>
        <begin position="133"/>
        <end position="327"/>
    </location>
</feature>
<evidence type="ECO:0000256" key="12">
    <source>
        <dbReference type="ARBA" id="ARBA00022975"/>
    </source>
</evidence>
<dbReference type="PRINTS" id="PR00098">
    <property type="entry name" value="CPSASE"/>
</dbReference>
<dbReference type="EMBL" id="LT840184">
    <property type="protein sequence ID" value="SMF88318.1"/>
    <property type="molecule type" value="Genomic_DNA"/>
</dbReference>
<dbReference type="InterPro" id="IPR013815">
    <property type="entry name" value="ATP_grasp_subdomain_1"/>
</dbReference>